<sequence length="146" mass="16428">MNKYVIGVDPGSTKGHGVAVYVNGNLEDLHMMPLMKLYELLVGLKQYGSVIVHIEDVYGKKGNWHGTSQSKKAFAKTAQNTGLCKWAQVEVERMCEHIGVKAIKHKVSSKWKSQREKPTFEKLTGWNGRSNEDTRSSAWFGYLGLK</sequence>
<keyword evidence="2" id="KW-1185">Reference proteome</keyword>
<name>A0A6B7SEB4_9CAUD</name>
<dbReference type="RefSeq" id="YP_010649715.1">
    <property type="nucleotide sequence ID" value="NC_070772.1"/>
</dbReference>
<dbReference type="Proteomes" id="UP000500903">
    <property type="component" value="Segment"/>
</dbReference>
<evidence type="ECO:0000313" key="1">
    <source>
        <dbReference type="EMBL" id="QGF21004.1"/>
    </source>
</evidence>
<evidence type="ECO:0000313" key="2">
    <source>
        <dbReference type="Proteomes" id="UP000500903"/>
    </source>
</evidence>
<dbReference type="GeneID" id="77925275"/>
<accession>A0A6B7SEB4</accession>
<proteinExistence type="predicted"/>
<dbReference type="KEGG" id="vg:77925275"/>
<reference evidence="1 2" key="1">
    <citation type="journal article" date="2020" name="Sci. Rep.">
        <title>A novel vibriophage exhibits inhibitory activity against host protein synthesis machinery.</title>
        <authorList>
            <person name="Thammatinna K."/>
            <person name="Egan M.E."/>
            <person name="Htoo H.H."/>
            <person name="Khanna K."/>
            <person name="Sugie J."/>
            <person name="Nideffer J.F."/>
            <person name="Villa E."/>
            <person name="Tassanakajon A."/>
            <person name="Pogliano J."/>
            <person name="Nonejuie P."/>
            <person name="Chaikeeratisak V."/>
        </authorList>
    </citation>
    <scope>NUCLEOTIDE SEQUENCE [LARGE SCALE GENOMIC DNA]</scope>
</reference>
<organism evidence="1 2">
    <name type="scientific">Vibrio phage Seahorse</name>
    <dbReference type="NCBI Taxonomy" id="2662136"/>
    <lineage>
        <taxon>Viruses</taxon>
        <taxon>Duplodnaviria</taxon>
        <taxon>Heunggongvirae</taxon>
        <taxon>Uroviricota</taxon>
        <taxon>Caudoviricetes</taxon>
        <taxon>Seahorsevirus</taxon>
        <taxon>Seahorsevirus seahorse</taxon>
    </lineage>
</organism>
<dbReference type="EMBL" id="MN512538">
    <property type="protein sequence ID" value="QGF21004.1"/>
    <property type="molecule type" value="Genomic_DNA"/>
</dbReference>
<protein>
    <submittedName>
        <fullName evidence="1">Ribonuclease</fullName>
    </submittedName>
</protein>